<feature type="active site" description="Nucleophile" evidence="9">
    <location>
        <position position="124"/>
    </location>
</feature>
<evidence type="ECO:0000256" key="11">
    <source>
        <dbReference type="PIRSR" id="PIRSR610347-3"/>
    </source>
</evidence>
<dbReference type="STRING" id="296587.C1EFV9"/>
<dbReference type="AlphaFoldDB" id="C1EFV9"/>
<dbReference type="PANTHER" id="PTHR12415:SF0">
    <property type="entry name" value="TYROSYL-DNA PHOSPHODIESTERASE 1"/>
    <property type="match status" value="1"/>
</dbReference>
<dbReference type="eggNOG" id="KOG2031">
    <property type="taxonomic scope" value="Eukaryota"/>
</dbReference>
<keyword evidence="5" id="KW-0378">Hydrolase</keyword>
<dbReference type="GO" id="GO:0005634">
    <property type="term" value="C:nucleus"/>
    <property type="evidence" value="ECO:0007669"/>
    <property type="project" value="UniProtKB-SubCell"/>
</dbReference>
<dbReference type="InParanoid" id="C1EFV9"/>
<protein>
    <recommendedName>
        <fullName evidence="15">Tyrosyl-DNA phosphodiesterase</fullName>
    </recommendedName>
</protein>
<dbReference type="GO" id="GO:0003690">
    <property type="term" value="F:double-stranded DNA binding"/>
    <property type="evidence" value="ECO:0007669"/>
    <property type="project" value="TreeGrafter"/>
</dbReference>
<evidence type="ECO:0000313" key="14">
    <source>
        <dbReference type="Proteomes" id="UP000002009"/>
    </source>
</evidence>
<keyword evidence="8" id="KW-0539">Nucleus</keyword>
<feature type="active site" description="Proton donor/acceptor" evidence="9">
    <location>
        <position position="380"/>
    </location>
</feature>
<feature type="binding site" evidence="10">
    <location>
        <position position="382"/>
    </location>
    <ligand>
        <name>substrate</name>
    </ligand>
</feature>
<dbReference type="RefSeq" id="XP_002505660.1">
    <property type="nucleotide sequence ID" value="XM_002505614.1"/>
</dbReference>
<dbReference type="Proteomes" id="UP000002009">
    <property type="component" value="Chromosome 13"/>
</dbReference>
<dbReference type="CDD" id="cd09123">
    <property type="entry name" value="PLDc_Tdp1_2"/>
    <property type="match status" value="1"/>
</dbReference>
<keyword evidence="3" id="KW-0540">Nuclease</keyword>
<organism evidence="13 14">
    <name type="scientific">Micromonas commoda (strain RCC299 / NOUM17 / CCMP2709)</name>
    <name type="common">Picoplanktonic green alga</name>
    <dbReference type="NCBI Taxonomy" id="296587"/>
    <lineage>
        <taxon>Eukaryota</taxon>
        <taxon>Viridiplantae</taxon>
        <taxon>Chlorophyta</taxon>
        <taxon>Mamiellophyceae</taxon>
        <taxon>Mamiellales</taxon>
        <taxon>Mamiellaceae</taxon>
        <taxon>Micromonas</taxon>
    </lineage>
</organism>
<keyword evidence="14" id="KW-1185">Reference proteome</keyword>
<evidence type="ECO:0000256" key="9">
    <source>
        <dbReference type="PIRSR" id="PIRSR610347-1"/>
    </source>
</evidence>
<evidence type="ECO:0000256" key="7">
    <source>
        <dbReference type="ARBA" id="ARBA00023204"/>
    </source>
</evidence>
<evidence type="ECO:0000256" key="4">
    <source>
        <dbReference type="ARBA" id="ARBA00022763"/>
    </source>
</evidence>
<evidence type="ECO:0000256" key="6">
    <source>
        <dbReference type="ARBA" id="ARBA00022839"/>
    </source>
</evidence>
<feature type="region of interest" description="Disordered" evidence="12">
    <location>
        <begin position="356"/>
        <end position="376"/>
    </location>
</feature>
<keyword evidence="6" id="KW-0269">Exonuclease</keyword>
<evidence type="ECO:0000256" key="3">
    <source>
        <dbReference type="ARBA" id="ARBA00022722"/>
    </source>
</evidence>
<accession>C1EFV9</accession>
<dbReference type="OrthoDB" id="47785at2759"/>
<name>C1EFV9_MICCC</name>
<dbReference type="CDD" id="cd09122">
    <property type="entry name" value="PLDc_Tdp1_1"/>
    <property type="match status" value="1"/>
</dbReference>
<dbReference type="GO" id="GO:0017005">
    <property type="term" value="F:3'-tyrosyl-DNA phosphodiesterase activity"/>
    <property type="evidence" value="ECO:0007669"/>
    <property type="project" value="TreeGrafter"/>
</dbReference>
<comment type="subcellular location">
    <subcellularLocation>
        <location evidence="1">Nucleus</location>
    </subcellularLocation>
</comment>
<reference evidence="13 14" key="1">
    <citation type="journal article" date="2009" name="Science">
        <title>Green evolution and dynamic adaptations revealed by genomes of the marine picoeukaryotes Micromonas.</title>
        <authorList>
            <person name="Worden A.Z."/>
            <person name="Lee J.H."/>
            <person name="Mock T."/>
            <person name="Rouze P."/>
            <person name="Simmons M.P."/>
            <person name="Aerts A.L."/>
            <person name="Allen A.E."/>
            <person name="Cuvelier M.L."/>
            <person name="Derelle E."/>
            <person name="Everett M.V."/>
            <person name="Foulon E."/>
            <person name="Grimwood J."/>
            <person name="Gundlach H."/>
            <person name="Henrissat B."/>
            <person name="Napoli C."/>
            <person name="McDonald S.M."/>
            <person name="Parker M.S."/>
            <person name="Rombauts S."/>
            <person name="Salamov A."/>
            <person name="Von Dassow P."/>
            <person name="Badger J.H."/>
            <person name="Coutinho P.M."/>
            <person name="Demir E."/>
            <person name="Dubchak I."/>
            <person name="Gentemann C."/>
            <person name="Eikrem W."/>
            <person name="Gready J.E."/>
            <person name="John U."/>
            <person name="Lanier W."/>
            <person name="Lindquist E.A."/>
            <person name="Lucas S."/>
            <person name="Mayer K.F."/>
            <person name="Moreau H."/>
            <person name="Not F."/>
            <person name="Otillar R."/>
            <person name="Panaud O."/>
            <person name="Pangilinan J."/>
            <person name="Paulsen I."/>
            <person name="Piegu B."/>
            <person name="Poliakov A."/>
            <person name="Robbens S."/>
            <person name="Schmutz J."/>
            <person name="Toulza E."/>
            <person name="Wyss T."/>
            <person name="Zelensky A."/>
            <person name="Zhou K."/>
            <person name="Armbrust E.V."/>
            <person name="Bhattacharya D."/>
            <person name="Goodenough U.W."/>
            <person name="Van de Peer Y."/>
            <person name="Grigoriev I.V."/>
        </authorList>
    </citation>
    <scope>NUCLEOTIDE SEQUENCE [LARGE SCALE GENOMIC DNA]</scope>
    <source>
        <strain evidence="14">RCC299 / NOUM17</strain>
    </source>
</reference>
<dbReference type="KEGG" id="mis:MICPUN_87479"/>
<comment type="similarity">
    <text evidence="2">Belongs to the tyrosyl-DNA phosphodiesterase family.</text>
</comment>
<dbReference type="GO" id="GO:0003697">
    <property type="term" value="F:single-stranded DNA binding"/>
    <property type="evidence" value="ECO:0007669"/>
    <property type="project" value="TreeGrafter"/>
</dbReference>
<sequence length="536" mass="58082">MERGELEAEFERVQSSFSDPPLFRLLTTDPADLNPNTSGNAGCVSLRDIVSGPVRWCVVMNFMIDLPWLLSPDGCPELLRIPKVVWIGDERSSPTPRDPEFLRLKGERDWTVVNPPCPKFGTHHTKCFILVYDTGVRVCVHTANLIHGDVRKRTNAAWCQDFPNKSAAHLGRSSEFERDLGRYLATLGWKDETCALPGAGGDVVVGPSAMSRFDFSGAGAKLIASVPGRWVGSAMMNYGHTSVRHALAGMTFPGVFKRAPVVCQFTSVGATTEKWMGEMARSFGAGATETDDANEWPGGPCLGDGDLRLVWPTMGEVRGSNLGYVTGGSIPGATDKISREHVRRRLHRWRGDVGATRGTKLLDHPPASTDPTGRGRVMPHVKTFARYAPNAPHHLAWVIVGSHNLSGAAWGRLEKNETQIAILSYELGVLLSPRSIGKTRVAAPFTCTPGAVSHRGEVVPRCLGGVRISAASDDGPGDSPPGDSREFVAFAPLPYRVPPVPYAPSDAPWAVDAWDETPDKYGRVMRGGIADRFNAS</sequence>
<dbReference type="FunCoup" id="C1EFV9">
    <property type="interactions" value="1307"/>
</dbReference>
<evidence type="ECO:0000256" key="1">
    <source>
        <dbReference type="ARBA" id="ARBA00004123"/>
    </source>
</evidence>
<dbReference type="Gene3D" id="3.30.870.10">
    <property type="entry name" value="Endonuclease Chain A"/>
    <property type="match status" value="2"/>
</dbReference>
<dbReference type="OMA" id="GHHHTKM"/>
<dbReference type="GO" id="GO:0004527">
    <property type="term" value="F:exonuclease activity"/>
    <property type="evidence" value="ECO:0007669"/>
    <property type="project" value="UniProtKB-KW"/>
</dbReference>
<dbReference type="EMBL" id="CP001331">
    <property type="protein sequence ID" value="ACO66918.1"/>
    <property type="molecule type" value="Genomic_DNA"/>
</dbReference>
<dbReference type="Pfam" id="PF06087">
    <property type="entry name" value="Tyr-DNA_phospho"/>
    <property type="match status" value="1"/>
</dbReference>
<evidence type="ECO:0000256" key="12">
    <source>
        <dbReference type="SAM" id="MobiDB-lite"/>
    </source>
</evidence>
<evidence type="ECO:0000256" key="2">
    <source>
        <dbReference type="ARBA" id="ARBA00010205"/>
    </source>
</evidence>
<feature type="binding site" evidence="10">
    <location>
        <position position="126"/>
    </location>
    <ligand>
        <name>substrate</name>
    </ligand>
</feature>
<gene>
    <name evidence="13" type="ORF">MICPUN_87479</name>
</gene>
<keyword evidence="7" id="KW-0234">DNA repair</keyword>
<dbReference type="GO" id="GO:0006281">
    <property type="term" value="P:DNA repair"/>
    <property type="evidence" value="ECO:0007669"/>
    <property type="project" value="UniProtKB-KW"/>
</dbReference>
<dbReference type="GeneID" id="8248340"/>
<evidence type="ECO:0000256" key="10">
    <source>
        <dbReference type="PIRSR" id="PIRSR610347-2"/>
    </source>
</evidence>
<proteinExistence type="inferred from homology"/>
<keyword evidence="4" id="KW-0227">DNA damage</keyword>
<feature type="site" description="Interaction with DNA" evidence="11">
    <location>
        <position position="406"/>
    </location>
</feature>
<evidence type="ECO:0000256" key="8">
    <source>
        <dbReference type="ARBA" id="ARBA00023242"/>
    </source>
</evidence>
<evidence type="ECO:0000256" key="5">
    <source>
        <dbReference type="ARBA" id="ARBA00022801"/>
    </source>
</evidence>
<dbReference type="PANTHER" id="PTHR12415">
    <property type="entry name" value="TYROSYL-DNA PHOSPHODIESTERASE 1"/>
    <property type="match status" value="1"/>
</dbReference>
<evidence type="ECO:0008006" key="15">
    <source>
        <dbReference type="Google" id="ProtNLM"/>
    </source>
</evidence>
<dbReference type="SUPFAM" id="SSF56024">
    <property type="entry name" value="Phospholipase D/nuclease"/>
    <property type="match status" value="2"/>
</dbReference>
<dbReference type="InterPro" id="IPR010347">
    <property type="entry name" value="Tdp1"/>
</dbReference>
<evidence type="ECO:0000313" key="13">
    <source>
        <dbReference type="EMBL" id="ACO66918.1"/>
    </source>
</evidence>